<gene>
    <name evidence="2" type="ORF">BS47DRAFT_562488</name>
</gene>
<reference evidence="2" key="1">
    <citation type="journal article" date="2020" name="Nat. Commun.">
        <title>Large-scale genome sequencing of mycorrhizal fungi provides insights into the early evolution of symbiotic traits.</title>
        <authorList>
            <person name="Miyauchi S."/>
            <person name="Kiss E."/>
            <person name="Kuo A."/>
            <person name="Drula E."/>
            <person name="Kohler A."/>
            <person name="Sanchez-Garcia M."/>
            <person name="Morin E."/>
            <person name="Andreopoulos B."/>
            <person name="Barry K.W."/>
            <person name="Bonito G."/>
            <person name="Buee M."/>
            <person name="Carver A."/>
            <person name="Chen C."/>
            <person name="Cichocki N."/>
            <person name="Clum A."/>
            <person name="Culley D."/>
            <person name="Crous P.W."/>
            <person name="Fauchery L."/>
            <person name="Girlanda M."/>
            <person name="Hayes R.D."/>
            <person name="Keri Z."/>
            <person name="LaButti K."/>
            <person name="Lipzen A."/>
            <person name="Lombard V."/>
            <person name="Magnuson J."/>
            <person name="Maillard F."/>
            <person name="Murat C."/>
            <person name="Nolan M."/>
            <person name="Ohm R.A."/>
            <person name="Pangilinan J."/>
            <person name="Pereira M.F."/>
            <person name="Perotto S."/>
            <person name="Peter M."/>
            <person name="Pfister S."/>
            <person name="Riley R."/>
            <person name="Sitrit Y."/>
            <person name="Stielow J.B."/>
            <person name="Szollosi G."/>
            <person name="Zifcakova L."/>
            <person name="Stursova M."/>
            <person name="Spatafora J.W."/>
            <person name="Tedersoo L."/>
            <person name="Vaario L.M."/>
            <person name="Yamada A."/>
            <person name="Yan M."/>
            <person name="Wang P."/>
            <person name="Xu J."/>
            <person name="Bruns T."/>
            <person name="Baldrian P."/>
            <person name="Vilgalys R."/>
            <person name="Dunand C."/>
            <person name="Henrissat B."/>
            <person name="Grigoriev I.V."/>
            <person name="Hibbett D."/>
            <person name="Nagy L.G."/>
            <person name="Martin F.M."/>
        </authorList>
    </citation>
    <scope>NUCLEOTIDE SEQUENCE</scope>
    <source>
        <strain evidence="2">UP504</strain>
    </source>
</reference>
<dbReference type="Proteomes" id="UP000886523">
    <property type="component" value="Unassembled WGS sequence"/>
</dbReference>
<comment type="caution">
    <text evidence="2">The sequence shown here is derived from an EMBL/GenBank/DDBJ whole genome shotgun (WGS) entry which is preliminary data.</text>
</comment>
<organism evidence="2 3">
    <name type="scientific">Hydnum rufescens UP504</name>
    <dbReference type="NCBI Taxonomy" id="1448309"/>
    <lineage>
        <taxon>Eukaryota</taxon>
        <taxon>Fungi</taxon>
        <taxon>Dikarya</taxon>
        <taxon>Basidiomycota</taxon>
        <taxon>Agaricomycotina</taxon>
        <taxon>Agaricomycetes</taxon>
        <taxon>Cantharellales</taxon>
        <taxon>Hydnaceae</taxon>
        <taxon>Hydnum</taxon>
    </lineage>
</organism>
<evidence type="ECO:0000256" key="1">
    <source>
        <dbReference type="SAM" id="MobiDB-lite"/>
    </source>
</evidence>
<accession>A0A9P6AGA5</accession>
<protein>
    <submittedName>
        <fullName evidence="2">Uncharacterized protein</fullName>
    </submittedName>
</protein>
<sequence length="94" mass="10151">MENPNHLHIHTGDGGSSENGTSVANGGQGGNVLLLNSNTNNISNVWHIYAHNAGTQLGDIPPSPGIYISLRYGVLEIRFVARLFPFAIIIRHHV</sequence>
<dbReference type="AlphaFoldDB" id="A0A9P6AGA5"/>
<feature type="region of interest" description="Disordered" evidence="1">
    <location>
        <begin position="1"/>
        <end position="25"/>
    </location>
</feature>
<dbReference type="EMBL" id="MU129164">
    <property type="protein sequence ID" value="KAF9505263.1"/>
    <property type="molecule type" value="Genomic_DNA"/>
</dbReference>
<evidence type="ECO:0000313" key="3">
    <source>
        <dbReference type="Proteomes" id="UP000886523"/>
    </source>
</evidence>
<evidence type="ECO:0000313" key="2">
    <source>
        <dbReference type="EMBL" id="KAF9505263.1"/>
    </source>
</evidence>
<name>A0A9P6AGA5_9AGAM</name>
<proteinExistence type="predicted"/>
<keyword evidence="3" id="KW-1185">Reference proteome</keyword>